<comment type="subcellular location">
    <subcellularLocation>
        <location evidence="1">Membrane</location>
        <topology evidence="1">Multi-pass membrane protein</topology>
    </subcellularLocation>
</comment>
<comment type="similarity">
    <text evidence="2">Belongs to the oxidase-dependent Fe transporter (OFeT) (TC 9.A.10.1) family.</text>
</comment>
<feature type="transmembrane region" description="Helical" evidence="6">
    <location>
        <begin position="237"/>
        <end position="261"/>
    </location>
</feature>
<evidence type="ECO:0000256" key="1">
    <source>
        <dbReference type="ARBA" id="ARBA00004141"/>
    </source>
</evidence>
<feature type="transmembrane region" description="Helical" evidence="6">
    <location>
        <begin position="356"/>
        <end position="375"/>
    </location>
</feature>
<evidence type="ECO:0000256" key="6">
    <source>
        <dbReference type="SAM" id="Phobius"/>
    </source>
</evidence>
<comment type="caution">
    <text evidence="7">The sequence shown here is derived from an EMBL/GenBank/DDBJ whole genome shotgun (WGS) entry which is preliminary data.</text>
</comment>
<keyword evidence="5 6" id="KW-0472">Membrane</keyword>
<sequence length="509" mass="54838">MAKSGRMSARTLLAAVRAILLVAPLFGVLSFAIGAEASAEQDASAKQAVASVEEMISGLESDDSEGAADSFSRVKKWWTANKKTVKASSLDLSLEIDRQIANLSLALLNGEMQRAADEAGALRFSLRNYEDGAYTGNDGKGRMSLGAYVLKLRGAADLMKGEHWTEAQEEVRLLQRQWLSVEGDVVSRSQTVYNHAERDLVLMDAYLTNPSQRGQAFPVAQRMIDSLNPLVDASYSWIDAALIPLREGLEALLVVGTLLLYARKSESGRAKNWVVGGSAAGVLTSIGIGLAVSLLLTSGAFGRNNSLINGWTGVLASLLLLYVSYWLHRNSDAKRWGQFLKNESARAMTNGKMASLGLLAFFAIVREGLETVIFLVGMVGKLPAGELLGGIAAGFGVLGVCALLMIRLGTKLPIRPVFLVSSVIVFYLCFKFMGSGVHSLQMAGALPATVHDYLPEYGEIGLFPSWYSTLPQLLFVLAAVSVLVFRRLIGASGRSERKAEIIKTPIDVE</sequence>
<name>A0A3D9KRJ6_9BACL</name>
<dbReference type="GO" id="GO:0033573">
    <property type="term" value="C:high-affinity iron permease complex"/>
    <property type="evidence" value="ECO:0007669"/>
    <property type="project" value="InterPro"/>
</dbReference>
<evidence type="ECO:0000256" key="3">
    <source>
        <dbReference type="ARBA" id="ARBA00022692"/>
    </source>
</evidence>
<dbReference type="GO" id="GO:0015093">
    <property type="term" value="F:ferrous iron transmembrane transporter activity"/>
    <property type="evidence" value="ECO:0007669"/>
    <property type="project" value="TreeGrafter"/>
</dbReference>
<dbReference type="RefSeq" id="WP_116058752.1">
    <property type="nucleotide sequence ID" value="NZ_QRDZ01000001.1"/>
</dbReference>
<feature type="transmembrane region" description="Helical" evidence="6">
    <location>
        <begin position="470"/>
        <end position="489"/>
    </location>
</feature>
<dbReference type="EMBL" id="QRDZ01000001">
    <property type="protein sequence ID" value="RED89300.1"/>
    <property type="molecule type" value="Genomic_DNA"/>
</dbReference>
<dbReference type="PANTHER" id="PTHR31632:SF2">
    <property type="entry name" value="PLASMA MEMBRANE IRON PERMEASE"/>
    <property type="match status" value="1"/>
</dbReference>
<feature type="transmembrane region" description="Helical" evidence="6">
    <location>
        <begin position="273"/>
        <end position="296"/>
    </location>
</feature>
<keyword evidence="3 6" id="KW-0812">Transmembrane</keyword>
<accession>A0A3D9KRJ6</accession>
<feature type="transmembrane region" description="Helical" evidence="6">
    <location>
        <begin position="308"/>
        <end position="327"/>
    </location>
</feature>
<feature type="transmembrane region" description="Helical" evidence="6">
    <location>
        <begin position="387"/>
        <end position="406"/>
    </location>
</feature>
<evidence type="ECO:0000256" key="4">
    <source>
        <dbReference type="ARBA" id="ARBA00022989"/>
    </source>
</evidence>
<dbReference type="OrthoDB" id="8215804at2"/>
<dbReference type="Pfam" id="PF03239">
    <property type="entry name" value="FTR1"/>
    <property type="match status" value="1"/>
</dbReference>
<evidence type="ECO:0000313" key="8">
    <source>
        <dbReference type="Proteomes" id="UP000256977"/>
    </source>
</evidence>
<dbReference type="PANTHER" id="PTHR31632">
    <property type="entry name" value="IRON TRANSPORTER FTH1"/>
    <property type="match status" value="1"/>
</dbReference>
<reference evidence="7 8" key="1">
    <citation type="submission" date="2018-07" db="EMBL/GenBank/DDBJ databases">
        <title>Genomic Encyclopedia of Type Strains, Phase III (KMG-III): the genomes of soil and plant-associated and newly described type strains.</title>
        <authorList>
            <person name="Whitman W."/>
        </authorList>
    </citation>
    <scope>NUCLEOTIDE SEQUENCE [LARGE SCALE GENOMIC DNA]</scope>
    <source>
        <strain evidence="7 8">CECT 7287</strain>
    </source>
</reference>
<protein>
    <submittedName>
        <fullName evidence="7">High-affinity iron transporter</fullName>
    </submittedName>
</protein>
<evidence type="ECO:0000313" key="7">
    <source>
        <dbReference type="EMBL" id="RED89300.1"/>
    </source>
</evidence>
<evidence type="ECO:0000256" key="5">
    <source>
        <dbReference type="ARBA" id="ARBA00023136"/>
    </source>
</evidence>
<dbReference type="InterPro" id="IPR004923">
    <property type="entry name" value="FTR1/Fip1/EfeU"/>
</dbReference>
<dbReference type="AlphaFoldDB" id="A0A3D9KRJ6"/>
<keyword evidence="8" id="KW-1185">Reference proteome</keyword>
<keyword evidence="4 6" id="KW-1133">Transmembrane helix</keyword>
<gene>
    <name evidence="7" type="ORF">DFP98_101275</name>
</gene>
<evidence type="ECO:0000256" key="2">
    <source>
        <dbReference type="ARBA" id="ARBA00008333"/>
    </source>
</evidence>
<proteinExistence type="inferred from homology"/>
<feature type="transmembrane region" description="Helical" evidence="6">
    <location>
        <begin position="418"/>
        <end position="437"/>
    </location>
</feature>
<organism evidence="7 8">
    <name type="scientific">Cohnella phaseoli</name>
    <dbReference type="NCBI Taxonomy" id="456490"/>
    <lineage>
        <taxon>Bacteria</taxon>
        <taxon>Bacillati</taxon>
        <taxon>Bacillota</taxon>
        <taxon>Bacilli</taxon>
        <taxon>Bacillales</taxon>
        <taxon>Paenibacillaceae</taxon>
        <taxon>Cohnella</taxon>
    </lineage>
</organism>
<dbReference type="Proteomes" id="UP000256977">
    <property type="component" value="Unassembled WGS sequence"/>
</dbReference>